<dbReference type="InterPro" id="IPR036737">
    <property type="entry name" value="OmpA-like_sf"/>
</dbReference>
<evidence type="ECO:0000256" key="1">
    <source>
        <dbReference type="PROSITE-ProRule" id="PRU00473"/>
    </source>
</evidence>
<evidence type="ECO:0000259" key="2">
    <source>
        <dbReference type="PROSITE" id="PS51123"/>
    </source>
</evidence>
<keyword evidence="1" id="KW-0472">Membrane</keyword>
<dbReference type="GO" id="GO:0016020">
    <property type="term" value="C:membrane"/>
    <property type="evidence" value="ECO:0007669"/>
    <property type="project" value="UniProtKB-UniRule"/>
</dbReference>
<accession>A0A7L4USP7</accession>
<keyword evidence="4" id="KW-1185">Reference proteome</keyword>
<dbReference type="PANTHER" id="PTHR30329:SF21">
    <property type="entry name" value="LIPOPROTEIN YIAD-RELATED"/>
    <property type="match status" value="1"/>
</dbReference>
<dbReference type="Pfam" id="PF00691">
    <property type="entry name" value="OmpA"/>
    <property type="match status" value="1"/>
</dbReference>
<dbReference type="CDD" id="cd07185">
    <property type="entry name" value="OmpA_C-like"/>
    <property type="match status" value="1"/>
</dbReference>
<dbReference type="PROSITE" id="PS51123">
    <property type="entry name" value="OMPA_2"/>
    <property type="match status" value="1"/>
</dbReference>
<dbReference type="Gene3D" id="3.30.1330.60">
    <property type="entry name" value="OmpA-like domain"/>
    <property type="match status" value="2"/>
</dbReference>
<dbReference type="InterPro" id="IPR006665">
    <property type="entry name" value="OmpA-like"/>
</dbReference>
<evidence type="ECO:0000313" key="3">
    <source>
        <dbReference type="EMBL" id="PVX52552.1"/>
    </source>
</evidence>
<name>A0A7L4USP7_BALHA</name>
<gene>
    <name evidence="3" type="ORF">C7377_0877</name>
</gene>
<sequence length="299" mass="34307">MKRTVYLLSILLVILIGTYLQYCYCCKSDVEQEEILINYENKSLATFSVEAGDFKVESDDNFDFDKSSYKIRKPVSASVKESIEQLRRYLVEDVNRVLKIRGYYAAFEENTSIFPNLGLARANAVKNYLRGEGINKKQLRVDDSQLTESLPDSVTIIKGATAFELDLEDENALLERIKSLRIFGEELQEEPIHLYFKTGEAHIHLSVKEREQIRKISEYLTQVDEAKLLIVGHTDNTGNREMNIKLSKERADFVKDYFIKNDFSTDAIETRGVGPDKPIATNNTEEGRAKNRRVTLVLK</sequence>
<dbReference type="PANTHER" id="PTHR30329">
    <property type="entry name" value="STATOR ELEMENT OF FLAGELLAR MOTOR COMPLEX"/>
    <property type="match status" value="1"/>
</dbReference>
<feature type="domain" description="OmpA-like" evidence="2">
    <location>
        <begin position="183"/>
        <end position="299"/>
    </location>
</feature>
<dbReference type="AlphaFoldDB" id="A0A7L4USP7"/>
<dbReference type="OrthoDB" id="9782229at2"/>
<dbReference type="Proteomes" id="UP000251835">
    <property type="component" value="Unassembled WGS sequence"/>
</dbReference>
<organism evidence="3 4">
    <name type="scientific">Balneicella halophila</name>
    <dbReference type="NCBI Taxonomy" id="1537566"/>
    <lineage>
        <taxon>Bacteria</taxon>
        <taxon>Pseudomonadati</taxon>
        <taxon>Bacteroidota</taxon>
        <taxon>Bacteroidia</taxon>
        <taxon>Bacteroidales</taxon>
        <taxon>Balneicellaceae</taxon>
        <taxon>Balneicella</taxon>
    </lineage>
</organism>
<protein>
    <submittedName>
        <fullName evidence="3">OmpA family protein</fullName>
    </submittedName>
</protein>
<comment type="caution">
    <text evidence="3">The sequence shown here is derived from an EMBL/GenBank/DDBJ whole genome shotgun (WGS) entry which is preliminary data.</text>
</comment>
<evidence type="ECO:0000313" key="4">
    <source>
        <dbReference type="Proteomes" id="UP000251835"/>
    </source>
</evidence>
<dbReference type="InterPro" id="IPR050330">
    <property type="entry name" value="Bact_OuterMem_StrucFunc"/>
</dbReference>
<dbReference type="SUPFAM" id="SSF103088">
    <property type="entry name" value="OmpA-like"/>
    <property type="match status" value="2"/>
</dbReference>
<proteinExistence type="predicted"/>
<dbReference type="RefSeq" id="WP_116496080.1">
    <property type="nucleotide sequence ID" value="NZ_QENZ01000003.1"/>
</dbReference>
<reference evidence="3 4" key="1">
    <citation type="submission" date="2018-05" db="EMBL/GenBank/DDBJ databases">
        <title>Genomic Encyclopedia of Type Strains, Phase IV (KMG-IV): sequencing the most valuable type-strain genomes for metagenomic binning, comparative biology and taxonomic classification.</title>
        <authorList>
            <person name="Goeker M."/>
        </authorList>
    </citation>
    <scope>NUCLEOTIDE SEQUENCE [LARGE SCALE GENOMIC DNA]</scope>
    <source>
        <strain evidence="3 4">DSM 28579</strain>
    </source>
</reference>
<dbReference type="EMBL" id="QENZ01000003">
    <property type="protein sequence ID" value="PVX52552.1"/>
    <property type="molecule type" value="Genomic_DNA"/>
</dbReference>